<dbReference type="InterPro" id="IPR001162">
    <property type="entry name" value="UvrC_RNase_H_dom"/>
</dbReference>
<dbReference type="Pfam" id="PF08459">
    <property type="entry name" value="UvrC_RNaseH_dom"/>
    <property type="match status" value="1"/>
</dbReference>
<dbReference type="SUPFAM" id="SSF82771">
    <property type="entry name" value="GIY-YIG endonuclease"/>
    <property type="match status" value="1"/>
</dbReference>
<dbReference type="InterPro" id="IPR050066">
    <property type="entry name" value="UvrABC_protein_C"/>
</dbReference>
<evidence type="ECO:0000256" key="4">
    <source>
        <dbReference type="ARBA" id="ARBA00022881"/>
    </source>
</evidence>
<evidence type="ECO:0000256" key="2">
    <source>
        <dbReference type="ARBA" id="ARBA00022763"/>
    </source>
</evidence>
<dbReference type="GO" id="GO:0006289">
    <property type="term" value="P:nucleotide-excision repair"/>
    <property type="evidence" value="ECO:0007669"/>
    <property type="project" value="UniProtKB-UniRule"/>
</dbReference>
<dbReference type="GO" id="GO:0009432">
    <property type="term" value="P:SOS response"/>
    <property type="evidence" value="ECO:0007669"/>
    <property type="project" value="UniProtKB-UniRule"/>
</dbReference>
<dbReference type="FunFam" id="3.40.1440.10:FF:000001">
    <property type="entry name" value="UvrABC system protein C"/>
    <property type="match status" value="1"/>
</dbReference>
<dbReference type="Gene3D" id="3.40.1440.10">
    <property type="entry name" value="GIY-YIG endonuclease"/>
    <property type="match status" value="1"/>
</dbReference>
<dbReference type="Pfam" id="PF02151">
    <property type="entry name" value="UVR"/>
    <property type="match status" value="1"/>
</dbReference>
<evidence type="ECO:0000259" key="9">
    <source>
        <dbReference type="PROSITE" id="PS50164"/>
    </source>
</evidence>
<evidence type="ECO:0000256" key="1">
    <source>
        <dbReference type="ARBA" id="ARBA00022490"/>
    </source>
</evidence>
<dbReference type="Proteomes" id="UP000824091">
    <property type="component" value="Unassembled WGS sequence"/>
</dbReference>
<keyword evidence="6 7" id="KW-0742">SOS response</keyword>
<evidence type="ECO:0000259" key="10">
    <source>
        <dbReference type="PROSITE" id="PS50165"/>
    </source>
</evidence>
<comment type="subcellular location">
    <subcellularLocation>
        <location evidence="7">Cytoplasm</location>
    </subcellularLocation>
</comment>
<dbReference type="PANTHER" id="PTHR30562:SF1">
    <property type="entry name" value="UVRABC SYSTEM PROTEIN C"/>
    <property type="match status" value="1"/>
</dbReference>
<comment type="subunit">
    <text evidence="7">Interacts with UvrB in an incision complex.</text>
</comment>
<sequence>MFDIKENLKKLPDTPGVYMHKDRLGQVIYVGKAISLRNRVRQYFQNSAGHSPKVRAMVAEIAEFEYITCQSEMEALILECNLIKKYAPKYNVLLRDDKTYPYIKVTMGEDFPRVVKTRRVKKDGSRYFGPYSDAGAVNEIIDVLNKIYKLKRCSAVKFPEGQRPCLNYHINDCRGICSGNVDREEYMACVDGVLDFLGGKQKKVMDYLESAMKEAAEKLDFEEAARYRDYIAAVKTLNETQRVTMAGGDDLDVIIPIGRGDNASIVVFPVRGGKLSGRETFAMRAEGEDDYDSLVGEFIKQYYSQWSSIPPELLLIKPLKEASLIEDYLKSLKEGRRVRIYVPKRGPKKALLDMARKDTAEMEKTLDDRLKNAQEKENALVERLSAILSTDKTYYRVESYDISNTNGVDTVGAMVVFGNLKPVKKAYRRFKIKTVDGPDDYASLQEMLYRRFKRAQAGDPGFAQLPDLILMDGGLGQVTSAEKVLNAMGMDIPVLGMAKDDSHRTRALVNDRGDEFLLSQDPVLFRYCGRIQEEVHRFAIEYHRSLHNRNSIGSALDNIKGIGPAKRNALLAHFDSIDEIKNASQEELMEVKGITCANAAAIREYFG</sequence>
<name>A0A9D1I3A3_9FIRM</name>
<protein>
    <recommendedName>
        <fullName evidence="7">UvrABC system protein C</fullName>
        <shortName evidence="7">Protein UvrC</shortName>
    </recommendedName>
    <alternativeName>
        <fullName evidence="7">Excinuclease ABC subunit C</fullName>
    </alternativeName>
</protein>
<dbReference type="InterPro" id="IPR001943">
    <property type="entry name" value="UVR_dom"/>
</dbReference>
<reference evidence="11" key="1">
    <citation type="submission" date="2020-10" db="EMBL/GenBank/DDBJ databases">
        <authorList>
            <person name="Gilroy R."/>
        </authorList>
    </citation>
    <scope>NUCLEOTIDE SEQUENCE</scope>
    <source>
        <strain evidence="11">11300</strain>
    </source>
</reference>
<dbReference type="NCBIfam" id="TIGR00194">
    <property type="entry name" value="uvrC"/>
    <property type="match status" value="1"/>
</dbReference>
<dbReference type="GO" id="GO:0003677">
    <property type="term" value="F:DNA binding"/>
    <property type="evidence" value="ECO:0007669"/>
    <property type="project" value="UniProtKB-UniRule"/>
</dbReference>
<dbReference type="GO" id="GO:0009381">
    <property type="term" value="F:excinuclease ABC activity"/>
    <property type="evidence" value="ECO:0007669"/>
    <property type="project" value="UniProtKB-UniRule"/>
</dbReference>
<organism evidence="11 12">
    <name type="scientific">Candidatus Fimisoma avicola</name>
    <dbReference type="NCBI Taxonomy" id="2840826"/>
    <lineage>
        <taxon>Bacteria</taxon>
        <taxon>Bacillati</taxon>
        <taxon>Bacillota</taxon>
        <taxon>Clostridia</taxon>
        <taxon>Eubacteriales</taxon>
        <taxon>Candidatus Fimisoma</taxon>
    </lineage>
</organism>
<dbReference type="PROSITE" id="PS50151">
    <property type="entry name" value="UVR"/>
    <property type="match status" value="1"/>
</dbReference>
<dbReference type="InterPro" id="IPR035901">
    <property type="entry name" value="GIY-YIG_endonuc_sf"/>
</dbReference>
<feature type="domain" description="UVR" evidence="8">
    <location>
        <begin position="202"/>
        <end position="237"/>
    </location>
</feature>
<evidence type="ECO:0000256" key="3">
    <source>
        <dbReference type="ARBA" id="ARBA00022769"/>
    </source>
</evidence>
<dbReference type="SUPFAM" id="SSF47781">
    <property type="entry name" value="RuvA domain 2-like"/>
    <property type="match status" value="1"/>
</dbReference>
<accession>A0A9D1I3A3</accession>
<dbReference type="InterPro" id="IPR004791">
    <property type="entry name" value="UvrC"/>
</dbReference>
<keyword evidence="5 7" id="KW-0234">DNA repair</keyword>
<dbReference type="InterPro" id="IPR000305">
    <property type="entry name" value="GIY-YIG_endonuc"/>
</dbReference>
<dbReference type="PANTHER" id="PTHR30562">
    <property type="entry name" value="UVRC/OXIDOREDUCTASE"/>
    <property type="match status" value="1"/>
</dbReference>
<dbReference type="Gene3D" id="1.10.150.20">
    <property type="entry name" value="5' to 3' exonuclease, C-terminal subdomain"/>
    <property type="match status" value="1"/>
</dbReference>
<comment type="similarity">
    <text evidence="7">Belongs to the UvrC family.</text>
</comment>
<dbReference type="InterPro" id="IPR010994">
    <property type="entry name" value="RuvA_2-like"/>
</dbReference>
<dbReference type="GO" id="GO:0005737">
    <property type="term" value="C:cytoplasm"/>
    <property type="evidence" value="ECO:0007669"/>
    <property type="project" value="UniProtKB-SubCell"/>
</dbReference>
<evidence type="ECO:0000313" key="12">
    <source>
        <dbReference type="Proteomes" id="UP000824091"/>
    </source>
</evidence>
<dbReference type="HAMAP" id="MF_00203">
    <property type="entry name" value="UvrC"/>
    <property type="match status" value="1"/>
</dbReference>
<gene>
    <name evidence="7 11" type="primary">uvrC</name>
    <name evidence="11" type="ORF">IAD16_01285</name>
</gene>
<dbReference type="PROSITE" id="PS50164">
    <property type="entry name" value="GIY_YIG"/>
    <property type="match status" value="1"/>
</dbReference>
<evidence type="ECO:0000256" key="6">
    <source>
        <dbReference type="ARBA" id="ARBA00023236"/>
    </source>
</evidence>
<keyword evidence="1 7" id="KW-0963">Cytoplasm</keyword>
<dbReference type="Pfam" id="PF22920">
    <property type="entry name" value="UvrC_RNaseH"/>
    <property type="match status" value="1"/>
</dbReference>
<dbReference type="InterPro" id="IPR038476">
    <property type="entry name" value="UvrC_RNase_H_dom_sf"/>
</dbReference>
<dbReference type="AlphaFoldDB" id="A0A9D1I3A3"/>
<keyword evidence="3 7" id="KW-0228">DNA excision</keyword>
<feature type="domain" description="UvrC family homology region profile" evidence="10">
    <location>
        <begin position="263"/>
        <end position="485"/>
    </location>
</feature>
<dbReference type="GO" id="GO:0009380">
    <property type="term" value="C:excinuclease repair complex"/>
    <property type="evidence" value="ECO:0007669"/>
    <property type="project" value="InterPro"/>
</dbReference>
<dbReference type="SMART" id="SM00278">
    <property type="entry name" value="HhH1"/>
    <property type="match status" value="2"/>
</dbReference>
<dbReference type="InterPro" id="IPR047296">
    <property type="entry name" value="GIY-YIG_UvrC_Cho"/>
</dbReference>
<dbReference type="SMART" id="SM00465">
    <property type="entry name" value="GIYc"/>
    <property type="match status" value="1"/>
</dbReference>
<keyword evidence="4 7" id="KW-0267">Excision nuclease</keyword>
<evidence type="ECO:0000256" key="7">
    <source>
        <dbReference type="HAMAP-Rule" id="MF_00203"/>
    </source>
</evidence>
<dbReference type="Pfam" id="PF14520">
    <property type="entry name" value="HHH_5"/>
    <property type="match status" value="1"/>
</dbReference>
<dbReference type="NCBIfam" id="NF001824">
    <property type="entry name" value="PRK00558.1-5"/>
    <property type="match status" value="1"/>
</dbReference>
<dbReference type="InterPro" id="IPR036876">
    <property type="entry name" value="UVR_dom_sf"/>
</dbReference>
<evidence type="ECO:0000256" key="5">
    <source>
        <dbReference type="ARBA" id="ARBA00023204"/>
    </source>
</evidence>
<feature type="domain" description="GIY-YIG" evidence="9">
    <location>
        <begin position="13"/>
        <end position="92"/>
    </location>
</feature>
<dbReference type="InterPro" id="IPR003583">
    <property type="entry name" value="Hlx-hairpin-Hlx_DNA-bd_motif"/>
</dbReference>
<dbReference type="CDD" id="cd10434">
    <property type="entry name" value="GIY-YIG_UvrC_Cho"/>
    <property type="match status" value="1"/>
</dbReference>
<comment type="caution">
    <text evidence="11">The sequence shown here is derived from an EMBL/GenBank/DDBJ whole genome shotgun (WGS) entry which is preliminary data.</text>
</comment>
<comment type="function">
    <text evidence="7">The UvrABC repair system catalyzes the recognition and processing of DNA lesions. UvrC both incises the 5' and 3' sides of the lesion. The N-terminal half is responsible for the 3' incision and the C-terminal half is responsible for the 5' incision.</text>
</comment>
<dbReference type="EMBL" id="DVMO01000020">
    <property type="protein sequence ID" value="HIU26997.1"/>
    <property type="molecule type" value="Genomic_DNA"/>
</dbReference>
<dbReference type="PROSITE" id="PS50165">
    <property type="entry name" value="UVRC"/>
    <property type="match status" value="1"/>
</dbReference>
<evidence type="ECO:0000313" key="11">
    <source>
        <dbReference type="EMBL" id="HIU26997.1"/>
    </source>
</evidence>
<keyword evidence="2 7" id="KW-0227">DNA damage</keyword>
<proteinExistence type="inferred from homology"/>
<dbReference type="Gene3D" id="4.10.860.10">
    <property type="entry name" value="UVR domain"/>
    <property type="match status" value="1"/>
</dbReference>
<evidence type="ECO:0000259" key="8">
    <source>
        <dbReference type="PROSITE" id="PS50151"/>
    </source>
</evidence>
<dbReference type="Gene3D" id="3.30.420.340">
    <property type="entry name" value="UvrC, RNAse H endonuclease domain"/>
    <property type="match status" value="1"/>
</dbReference>
<dbReference type="Pfam" id="PF01541">
    <property type="entry name" value="GIY-YIG"/>
    <property type="match status" value="1"/>
</dbReference>
<dbReference type="SUPFAM" id="SSF46600">
    <property type="entry name" value="C-terminal UvrC-binding domain of UvrB"/>
    <property type="match status" value="1"/>
</dbReference>
<reference evidence="11" key="2">
    <citation type="journal article" date="2021" name="PeerJ">
        <title>Extensive microbial diversity within the chicken gut microbiome revealed by metagenomics and culture.</title>
        <authorList>
            <person name="Gilroy R."/>
            <person name="Ravi A."/>
            <person name="Getino M."/>
            <person name="Pursley I."/>
            <person name="Horton D.L."/>
            <person name="Alikhan N.F."/>
            <person name="Baker D."/>
            <person name="Gharbi K."/>
            <person name="Hall N."/>
            <person name="Watson M."/>
            <person name="Adriaenssens E.M."/>
            <person name="Foster-Nyarko E."/>
            <person name="Jarju S."/>
            <person name="Secka A."/>
            <person name="Antonio M."/>
            <person name="Oren A."/>
            <person name="Chaudhuri R.R."/>
            <person name="La Ragione R."/>
            <person name="Hildebrand F."/>
            <person name="Pallen M.J."/>
        </authorList>
    </citation>
    <scope>NUCLEOTIDE SEQUENCE</scope>
    <source>
        <strain evidence="11">11300</strain>
    </source>
</reference>